<dbReference type="OrthoDB" id="120660at2"/>
<dbReference type="InterPro" id="IPR014457">
    <property type="entry name" value="UCP010260"/>
</dbReference>
<dbReference type="InterPro" id="IPR018960">
    <property type="entry name" value="DUF1990"/>
</dbReference>
<evidence type="ECO:0000313" key="2">
    <source>
        <dbReference type="EMBL" id="SEJ83210.1"/>
    </source>
</evidence>
<dbReference type="RefSeq" id="WP_092265544.1">
    <property type="nucleotide sequence ID" value="NZ_FNZA01000021.1"/>
</dbReference>
<dbReference type="PANTHER" id="PTHR34202:SF1">
    <property type="entry name" value="UPF0548 PROTEIN"/>
    <property type="match status" value="1"/>
</dbReference>
<sequence>MFLLRAPTPAEVRAFLAEQRAAAPTVPAGLTDLAAPPPGFARARTRSPLGHGEEAEARAHAALRGWAAFRVGWVQLRGDAPELAVGATVALHVRLLGGPRLGLHLLIANRVTRLIEEPGRFGFCYGTLPGHVLQGEERFLIETDARGQVTLDLLTVSRPAGVLGSLASPLARPVIRAFQRFGARHYGRALARASAAG</sequence>
<evidence type="ECO:0000259" key="1">
    <source>
        <dbReference type="Pfam" id="PF09348"/>
    </source>
</evidence>
<keyword evidence="3" id="KW-1185">Reference proteome</keyword>
<organism evidence="2 3">
    <name type="scientific">Deinococcus reticulitermitis</name>
    <dbReference type="NCBI Taxonomy" id="856736"/>
    <lineage>
        <taxon>Bacteria</taxon>
        <taxon>Thermotogati</taxon>
        <taxon>Deinococcota</taxon>
        <taxon>Deinococci</taxon>
        <taxon>Deinococcales</taxon>
        <taxon>Deinococcaceae</taxon>
        <taxon>Deinococcus</taxon>
    </lineage>
</organism>
<proteinExistence type="predicted"/>
<dbReference type="AlphaFoldDB" id="A0A1H7C9B5"/>
<name>A0A1H7C9B5_9DEIO</name>
<evidence type="ECO:0000313" key="3">
    <source>
        <dbReference type="Proteomes" id="UP000199223"/>
    </source>
</evidence>
<dbReference type="STRING" id="856736.SAMN04488058_12134"/>
<protein>
    <submittedName>
        <fullName evidence="2">Uncharacterized protein, UPF0548 family</fullName>
    </submittedName>
</protein>
<dbReference type="PIRSF" id="PIRSF010260">
    <property type="entry name" value="UCP010260"/>
    <property type="match status" value="1"/>
</dbReference>
<accession>A0A1H7C9B5</accession>
<reference evidence="3" key="1">
    <citation type="submission" date="2016-10" db="EMBL/GenBank/DDBJ databases">
        <authorList>
            <person name="Varghese N."/>
            <person name="Submissions S."/>
        </authorList>
    </citation>
    <scope>NUCLEOTIDE SEQUENCE [LARGE SCALE GENOMIC DNA]</scope>
    <source>
        <strain evidence="3">CGMCC 1.10218</strain>
    </source>
</reference>
<dbReference type="Pfam" id="PF09348">
    <property type="entry name" value="DUF1990"/>
    <property type="match status" value="1"/>
</dbReference>
<dbReference type="PANTHER" id="PTHR34202">
    <property type="entry name" value="UPF0548 PROTEIN"/>
    <property type="match status" value="1"/>
</dbReference>
<dbReference type="Proteomes" id="UP000199223">
    <property type="component" value="Unassembled WGS sequence"/>
</dbReference>
<dbReference type="EMBL" id="FNZA01000021">
    <property type="protein sequence ID" value="SEJ83210.1"/>
    <property type="molecule type" value="Genomic_DNA"/>
</dbReference>
<gene>
    <name evidence="2" type="ORF">SAMN04488058_12134</name>
</gene>
<feature type="domain" description="DUF1990" evidence="1">
    <location>
        <begin position="29"/>
        <end position="189"/>
    </location>
</feature>